<evidence type="ECO:0000256" key="1">
    <source>
        <dbReference type="SAM" id="MobiDB-lite"/>
    </source>
</evidence>
<dbReference type="RefSeq" id="WP_101264464.1">
    <property type="nucleotide sequence ID" value="NZ_NWTK01000002.1"/>
</dbReference>
<feature type="region of interest" description="Disordered" evidence="1">
    <location>
        <begin position="1"/>
        <end position="46"/>
    </location>
</feature>
<dbReference type="Proteomes" id="UP000233597">
    <property type="component" value="Unassembled WGS sequence"/>
</dbReference>
<evidence type="ECO:0000313" key="2">
    <source>
        <dbReference type="EMBL" id="PKR55415.1"/>
    </source>
</evidence>
<reference evidence="2 3" key="1">
    <citation type="submission" date="2017-09" db="EMBL/GenBank/DDBJ databases">
        <title>Biodiversity and function of Thalassospira species in the particle-attached aromatic-hydrocarbon-degrading consortia from the surface seawater of the South China Sea.</title>
        <authorList>
            <person name="Dong C."/>
            <person name="Liu R."/>
            <person name="Shao Z."/>
        </authorList>
    </citation>
    <scope>NUCLEOTIDE SEQUENCE [LARGE SCALE GENOMIC DNA]</scope>
    <source>
        <strain evidence="2 3">CSC1P2</strain>
    </source>
</reference>
<evidence type="ECO:0000313" key="3">
    <source>
        <dbReference type="Proteomes" id="UP000233597"/>
    </source>
</evidence>
<organism evidence="2 3">
    <name type="scientific">Thalassospira marina</name>
    <dbReference type="NCBI Taxonomy" id="2048283"/>
    <lineage>
        <taxon>Bacteria</taxon>
        <taxon>Pseudomonadati</taxon>
        <taxon>Pseudomonadota</taxon>
        <taxon>Alphaproteobacteria</taxon>
        <taxon>Rhodospirillales</taxon>
        <taxon>Thalassospiraceae</taxon>
        <taxon>Thalassospira</taxon>
    </lineage>
</organism>
<dbReference type="EMBL" id="NWTK01000002">
    <property type="protein sequence ID" value="PKR55415.1"/>
    <property type="molecule type" value="Genomic_DNA"/>
</dbReference>
<gene>
    <name evidence="2" type="ORF">COO20_04390</name>
</gene>
<feature type="compositionally biased region" description="Gly residues" evidence="1">
    <location>
        <begin position="1"/>
        <end position="15"/>
    </location>
</feature>
<proteinExistence type="predicted"/>
<name>A0A2N3KXW0_9PROT</name>
<dbReference type="AlphaFoldDB" id="A0A2N3KXW0"/>
<feature type="compositionally biased region" description="Polar residues" evidence="1">
    <location>
        <begin position="196"/>
        <end position="211"/>
    </location>
</feature>
<protein>
    <submittedName>
        <fullName evidence="2">Uncharacterized protein</fullName>
    </submittedName>
</protein>
<feature type="region of interest" description="Disordered" evidence="1">
    <location>
        <begin position="195"/>
        <end position="248"/>
    </location>
</feature>
<accession>A0A2N3KXW0</accession>
<comment type="caution">
    <text evidence="2">The sequence shown here is derived from an EMBL/GenBank/DDBJ whole genome shotgun (WGS) entry which is preliminary data.</text>
</comment>
<sequence length="270" mass="27337">MPSLGGRGSYGGDDPSGGASRDNGGYGMGGSRSSGDNDAQKQAYQEMARSLAEAGYGNLSTATSPAAMAMESRYRDYADRSIGDRLGALIGRKELAPSFSQTNLSPNAETSWDVAGSPLARGAAYALGGPLLGGAYNAAIGIRDGKFGSAALSGLSGLAGAAAPLSMGSALLGSANQINGMSEMMGGKTIDDVMSGNVSPVQQQGPNQQMTPAGPAVLNQGTQGDSGQPQPAQQAPQPQTPMTQQQRDELARLLTQPGYTVANRGVVYTG</sequence>
<feature type="compositionally biased region" description="Low complexity" evidence="1">
    <location>
        <begin position="228"/>
        <end position="245"/>
    </location>
</feature>